<keyword evidence="3 6" id="KW-1133">Transmembrane helix</keyword>
<dbReference type="EMBL" id="MU001493">
    <property type="protein sequence ID" value="KAF2450757.1"/>
    <property type="molecule type" value="Genomic_DNA"/>
</dbReference>
<feature type="region of interest" description="Disordered" evidence="5">
    <location>
        <begin position="89"/>
        <end position="109"/>
    </location>
</feature>
<gene>
    <name evidence="7" type="ORF">P171DRAFT_427073</name>
</gene>
<feature type="transmembrane region" description="Helical" evidence="6">
    <location>
        <begin position="113"/>
        <end position="136"/>
    </location>
</feature>
<dbReference type="InterPro" id="IPR051694">
    <property type="entry name" value="Immunoregulatory_rcpt-like"/>
</dbReference>
<keyword evidence="2 6" id="KW-0812">Transmembrane</keyword>
<dbReference type="PANTHER" id="PTHR15549">
    <property type="entry name" value="PAIRED IMMUNOGLOBULIN-LIKE TYPE 2 RECEPTOR"/>
    <property type="match status" value="1"/>
</dbReference>
<sequence length="197" mass="20889">MSSTVTSLTKQTRTASRTSSATEAVCTWEGHCLGDSCSNENDCDRDWVCANKTCRTCCVTESEPTFFSTFSASDLTSTTSSSSITSFSATASPTSSATSAPTQESSGGLSTGAAVGIGIGGAALLITCIVGVWWFFIRRKKGTQAYELAAPSSYKDDRKELYQATGQVQELPTRHPPVELHATEIAELQGSDTGRQR</sequence>
<dbReference type="GO" id="GO:0016020">
    <property type="term" value="C:membrane"/>
    <property type="evidence" value="ECO:0007669"/>
    <property type="project" value="UniProtKB-SubCell"/>
</dbReference>
<evidence type="ECO:0000313" key="7">
    <source>
        <dbReference type="EMBL" id="KAF2450757.1"/>
    </source>
</evidence>
<dbReference type="PANTHER" id="PTHR15549:SF31">
    <property type="entry name" value="WSC DOMAIN-CONTAINING PROTEIN"/>
    <property type="match status" value="1"/>
</dbReference>
<dbReference type="AlphaFoldDB" id="A0A9P4UIX6"/>
<name>A0A9P4UIX6_9PLEO</name>
<accession>A0A9P4UIX6</accession>
<evidence type="ECO:0000256" key="2">
    <source>
        <dbReference type="ARBA" id="ARBA00022692"/>
    </source>
</evidence>
<dbReference type="OrthoDB" id="5244543at2759"/>
<reference evidence="7" key="1">
    <citation type="journal article" date="2020" name="Stud. Mycol.">
        <title>101 Dothideomycetes genomes: a test case for predicting lifestyles and emergence of pathogens.</title>
        <authorList>
            <person name="Haridas S."/>
            <person name="Albert R."/>
            <person name="Binder M."/>
            <person name="Bloem J."/>
            <person name="Labutti K."/>
            <person name="Salamov A."/>
            <person name="Andreopoulos B."/>
            <person name="Baker S."/>
            <person name="Barry K."/>
            <person name="Bills G."/>
            <person name="Bluhm B."/>
            <person name="Cannon C."/>
            <person name="Castanera R."/>
            <person name="Culley D."/>
            <person name="Daum C."/>
            <person name="Ezra D."/>
            <person name="Gonzalez J."/>
            <person name="Henrissat B."/>
            <person name="Kuo A."/>
            <person name="Liang C."/>
            <person name="Lipzen A."/>
            <person name="Lutzoni F."/>
            <person name="Magnuson J."/>
            <person name="Mondo S."/>
            <person name="Nolan M."/>
            <person name="Ohm R."/>
            <person name="Pangilinan J."/>
            <person name="Park H.-J."/>
            <person name="Ramirez L."/>
            <person name="Alfaro M."/>
            <person name="Sun H."/>
            <person name="Tritt A."/>
            <person name="Yoshinaga Y."/>
            <person name="Zwiers L.-H."/>
            <person name="Turgeon B."/>
            <person name="Goodwin S."/>
            <person name="Spatafora J."/>
            <person name="Crous P."/>
            <person name="Grigoriev I."/>
        </authorList>
    </citation>
    <scope>NUCLEOTIDE SEQUENCE</scope>
    <source>
        <strain evidence="7">CBS 690.94</strain>
    </source>
</reference>
<evidence type="ECO:0008006" key="9">
    <source>
        <dbReference type="Google" id="ProtNLM"/>
    </source>
</evidence>
<evidence type="ECO:0000256" key="4">
    <source>
        <dbReference type="ARBA" id="ARBA00023136"/>
    </source>
</evidence>
<organism evidence="7 8">
    <name type="scientific">Karstenula rhodostoma CBS 690.94</name>
    <dbReference type="NCBI Taxonomy" id="1392251"/>
    <lineage>
        <taxon>Eukaryota</taxon>
        <taxon>Fungi</taxon>
        <taxon>Dikarya</taxon>
        <taxon>Ascomycota</taxon>
        <taxon>Pezizomycotina</taxon>
        <taxon>Dothideomycetes</taxon>
        <taxon>Pleosporomycetidae</taxon>
        <taxon>Pleosporales</taxon>
        <taxon>Massarineae</taxon>
        <taxon>Didymosphaeriaceae</taxon>
        <taxon>Karstenula</taxon>
    </lineage>
</organism>
<dbReference type="Proteomes" id="UP000799764">
    <property type="component" value="Unassembled WGS sequence"/>
</dbReference>
<comment type="subcellular location">
    <subcellularLocation>
        <location evidence="1">Membrane</location>
        <topology evidence="1">Single-pass membrane protein</topology>
    </subcellularLocation>
</comment>
<comment type="caution">
    <text evidence="7">The sequence shown here is derived from an EMBL/GenBank/DDBJ whole genome shotgun (WGS) entry which is preliminary data.</text>
</comment>
<evidence type="ECO:0000256" key="5">
    <source>
        <dbReference type="SAM" id="MobiDB-lite"/>
    </source>
</evidence>
<evidence type="ECO:0000256" key="6">
    <source>
        <dbReference type="SAM" id="Phobius"/>
    </source>
</evidence>
<evidence type="ECO:0000313" key="8">
    <source>
        <dbReference type="Proteomes" id="UP000799764"/>
    </source>
</evidence>
<evidence type="ECO:0000256" key="3">
    <source>
        <dbReference type="ARBA" id="ARBA00022989"/>
    </source>
</evidence>
<dbReference type="GO" id="GO:0071944">
    <property type="term" value="C:cell periphery"/>
    <property type="evidence" value="ECO:0007669"/>
    <property type="project" value="UniProtKB-ARBA"/>
</dbReference>
<evidence type="ECO:0000256" key="1">
    <source>
        <dbReference type="ARBA" id="ARBA00004167"/>
    </source>
</evidence>
<protein>
    <recommendedName>
        <fullName evidence="9">Membrane anchor Opy2 N-terminal domain-containing protein</fullName>
    </recommendedName>
</protein>
<keyword evidence="4 6" id="KW-0472">Membrane</keyword>
<keyword evidence="8" id="KW-1185">Reference proteome</keyword>
<proteinExistence type="predicted"/>